<protein>
    <recommendedName>
        <fullName evidence="1">Glycosyl transferase family 28 C-terminal domain-containing protein</fullName>
    </recommendedName>
</protein>
<evidence type="ECO:0000313" key="2">
    <source>
        <dbReference type="EMBL" id="MBP1465167.1"/>
    </source>
</evidence>
<dbReference type="Gene3D" id="3.40.50.2000">
    <property type="entry name" value="Glycogen Phosphorylase B"/>
    <property type="match status" value="1"/>
</dbReference>
<reference evidence="2 3" key="1">
    <citation type="submission" date="2021-03" db="EMBL/GenBank/DDBJ databases">
        <authorList>
            <person name="Grouzdev D.S."/>
        </authorList>
    </citation>
    <scope>NUCLEOTIDE SEQUENCE [LARGE SCALE GENOMIC DNA]</scope>
    <source>
        <strain evidence="2 3">M50-1</strain>
    </source>
</reference>
<dbReference type="SUPFAM" id="SSF53756">
    <property type="entry name" value="UDP-Glycosyltransferase/glycogen phosphorylase"/>
    <property type="match status" value="1"/>
</dbReference>
<dbReference type="Proteomes" id="UP001193081">
    <property type="component" value="Unassembled WGS sequence"/>
</dbReference>
<organism evidence="2 3">
    <name type="scientific">Candidatus Chloroploca mongolica</name>
    <dbReference type="NCBI Taxonomy" id="2528176"/>
    <lineage>
        <taxon>Bacteria</taxon>
        <taxon>Bacillati</taxon>
        <taxon>Chloroflexota</taxon>
        <taxon>Chloroflexia</taxon>
        <taxon>Chloroflexales</taxon>
        <taxon>Chloroflexineae</taxon>
        <taxon>Oscillochloridaceae</taxon>
        <taxon>Candidatus Chloroploca</taxon>
    </lineage>
</organism>
<dbReference type="EMBL" id="SIJK02000007">
    <property type="protein sequence ID" value="MBP1465167.1"/>
    <property type="molecule type" value="Genomic_DNA"/>
</dbReference>
<proteinExistence type="predicted"/>
<gene>
    <name evidence="2" type="ORF">EYB53_005560</name>
</gene>
<dbReference type="PANTHER" id="PTHR21015">
    <property type="entry name" value="UDP-N-ACETYLGLUCOSAMINE--N-ACETYLMURAMYL-(PENTAPEPTIDE) PYROPHOSPHORYL-UNDECAPRENOL N-ACETYLGLUCOSAMINE TRANSFERASE 1"/>
    <property type="match status" value="1"/>
</dbReference>
<evidence type="ECO:0000259" key="1">
    <source>
        <dbReference type="Pfam" id="PF04101"/>
    </source>
</evidence>
<dbReference type="PANTHER" id="PTHR21015:SF28">
    <property type="entry name" value="SLL1722 PROTEIN"/>
    <property type="match status" value="1"/>
</dbReference>
<accession>A0ABS4D6V1</accession>
<keyword evidence="3" id="KW-1185">Reference proteome</keyword>
<comment type="caution">
    <text evidence="2">The sequence shown here is derived from an EMBL/GenBank/DDBJ whole genome shotgun (WGS) entry which is preliminary data.</text>
</comment>
<name>A0ABS4D6V1_9CHLR</name>
<sequence>MIDRHAHLLNASNPLILQPYLEPGYVPTEWLTSATRPRRIVLYSHDTQGLGHMRRNLLLARALLRLTPRPNILLIGGAREMGAFAIPEGIDCLTLPALHKESDGLYRPRSLSISLRRMLDMRASSIKAAVASYDPDLLLTDKVPLGAFGELRPTLDWLRERKKARCVLGLREILDEPTVARREWAVEGNNAAVETYYDQVWIYGDRRIADPVREYGFSAEVAARLIYTGYLNRAAFLDDDPQAEAALCAKIDLPEDARMALCCVGGGQDGFALARSFARAALPEGMVGVILTGPLMAASEQAALQQMVAERPWLRLVTFLEEPTPLMRRADAVIAMAGYNTVCEILTLARRALLVPRVAPRREQLIRAQRLRDLGLVDMLHPRRLSATALATWLARTPDPEQKPRLQLDMGALDRVAELVQTLAFRQFDIKESPCAD</sequence>
<dbReference type="RefSeq" id="WP_135477225.1">
    <property type="nucleotide sequence ID" value="NZ_SIJK02000007.1"/>
</dbReference>
<evidence type="ECO:0000313" key="3">
    <source>
        <dbReference type="Proteomes" id="UP001193081"/>
    </source>
</evidence>
<dbReference type="InterPro" id="IPR007235">
    <property type="entry name" value="Glyco_trans_28_C"/>
</dbReference>
<dbReference type="Pfam" id="PF04101">
    <property type="entry name" value="Glyco_tran_28_C"/>
    <property type="match status" value="1"/>
</dbReference>
<feature type="domain" description="Glycosyl transferase family 28 C-terminal" evidence="1">
    <location>
        <begin position="303"/>
        <end position="403"/>
    </location>
</feature>